<gene>
    <name evidence="3" type="ORF">C9J18_15870</name>
    <name evidence="2" type="ORF">CTM96_14155</name>
</gene>
<feature type="compositionally biased region" description="Polar residues" evidence="1">
    <location>
        <begin position="36"/>
        <end position="46"/>
    </location>
</feature>
<evidence type="ECO:0000313" key="5">
    <source>
        <dbReference type="Proteomes" id="UP000241618"/>
    </source>
</evidence>
<dbReference type="InterPro" id="IPR047589">
    <property type="entry name" value="DUF11_rpt"/>
</dbReference>
<evidence type="ECO:0000313" key="2">
    <source>
        <dbReference type="EMBL" id="PSU23606.1"/>
    </source>
</evidence>
<dbReference type="EMBL" id="PYMO01000015">
    <property type="protein sequence ID" value="PSU23606.1"/>
    <property type="molecule type" value="Genomic_DNA"/>
</dbReference>
<dbReference type="Proteomes" id="UP000241618">
    <property type="component" value="Unassembled WGS sequence"/>
</dbReference>
<dbReference type="Proteomes" id="UP000241405">
    <property type="component" value="Unassembled WGS sequence"/>
</dbReference>
<proteinExistence type="predicted"/>
<dbReference type="EMBL" id="PYMP01000017">
    <property type="protein sequence ID" value="PSU49339.1"/>
    <property type="molecule type" value="Genomic_DNA"/>
</dbReference>
<protein>
    <recommendedName>
        <fullName evidence="6">DUF11 domain-containing protein</fullName>
    </recommendedName>
</protein>
<evidence type="ECO:0000256" key="1">
    <source>
        <dbReference type="SAM" id="MobiDB-lite"/>
    </source>
</evidence>
<feature type="compositionally biased region" description="Low complexity" evidence="1">
    <location>
        <begin position="270"/>
        <end position="294"/>
    </location>
</feature>
<organism evidence="3 5">
    <name type="scientific">Photobacterium phosphoreum</name>
    <dbReference type="NCBI Taxonomy" id="659"/>
    <lineage>
        <taxon>Bacteria</taxon>
        <taxon>Pseudomonadati</taxon>
        <taxon>Pseudomonadota</taxon>
        <taxon>Gammaproteobacteria</taxon>
        <taxon>Vibrionales</taxon>
        <taxon>Vibrionaceae</taxon>
        <taxon>Photobacterium</taxon>
    </lineage>
</organism>
<evidence type="ECO:0000313" key="3">
    <source>
        <dbReference type="EMBL" id="PSU49339.1"/>
    </source>
</evidence>
<feature type="region of interest" description="Disordered" evidence="1">
    <location>
        <begin position="34"/>
        <end position="58"/>
    </location>
</feature>
<dbReference type="NCBIfam" id="TIGR01451">
    <property type="entry name" value="B_ant_repeat"/>
    <property type="match status" value="1"/>
</dbReference>
<sequence>MNGGDLMNLIVSVGIDPLANVGDTVGVTLEAEAHNGTGSTVDGSVTDQGDDYDSDDDTNADLITVTNNAVINMTKTATHLENVGTESDFGVDVDNDPSTNLPVSLIRYTVQLTNTGNTDAKDVVVFDGIPDGTTLVETNTTPGYAPTSTLQTSSNDTLITYAANLVDESSSIDLDQDGVVDASEADIGPGLDLNNNGSSADTTVPGVYAIDKLLGATNTMSMTFHVAYSPDVVEGDTAIGNVAYSCGDLNGDGDFVDDGECNDPNPLTSGPDTTNPTVTPTTSTTGGSIIDTGPETGGSGGGDTDGSGNGIQTVDTGSSGSDVFFYNKIINSGNKVDSFDLTTANTSFPPLTGFQYWNADGTGQLVDTNGYNGADSGPVQPATCDNSTPTVIDGITVNCNEVLIRIVAKLPANAADFPVPFDATTTATSFNDKTKSGSKIERLAAITGPTVDIANSPITSVDPAVDLDPADISDGFDNTDVATTFDEPLGSTVMVPLYIANEGGSSDSFLLRAEGSYDGSAWLPALPEGWTVVFKHNGIDTDHSGAVDIPATGVVMTATPSIPAGAVLWVTAEITIPSDPTLALSDSLQASAIDANGDSDLDYIISMVVESTASGAINRKVEAFDVEDAASINISPSSLSNQVEPSGSVNYEHVLGNNGNTIEPVDLSSVNSGTGFKNTIKIDTTGDGNPDTEIGNLCDAPATSPILVKQGDGTVDSIELTCDATDGSDTVPTLTLEPGETVPLFVTVFAPDGAGAGTNNVTTITGVSTTNPSVTATGLDNTEVVKGQIRLYKFTDVDTGCTGAPNTDKNFQKQHTTPVAPGDCIIWKLVAINEGTSTALNTVITDKRTEYTQFSNGGELVQCRNSTDTGAVKFATDADYALLSDDLGPICNPDTSTGLIDLSSAITGDTITYTVGDLEPGDRVVGHFVVKVD</sequence>
<feature type="region of interest" description="Disordered" evidence="1">
    <location>
        <begin position="255"/>
        <end position="315"/>
    </location>
</feature>
<comment type="caution">
    <text evidence="3">The sequence shown here is derived from an EMBL/GenBank/DDBJ whole genome shotgun (WGS) entry which is preliminary data.</text>
</comment>
<feature type="compositionally biased region" description="Gly residues" evidence="1">
    <location>
        <begin position="295"/>
        <end position="309"/>
    </location>
</feature>
<keyword evidence="4" id="KW-1185">Reference proteome</keyword>
<evidence type="ECO:0000313" key="4">
    <source>
        <dbReference type="Proteomes" id="UP000241405"/>
    </source>
</evidence>
<feature type="compositionally biased region" description="Acidic residues" evidence="1">
    <location>
        <begin position="48"/>
        <end position="58"/>
    </location>
</feature>
<accession>A0A2T3JK93</accession>
<reference evidence="4 5" key="1">
    <citation type="submission" date="2018-03" db="EMBL/GenBank/DDBJ databases">
        <title>Whole genome sequencing of Histamine producing bacteria.</title>
        <authorList>
            <person name="Butler K."/>
        </authorList>
    </citation>
    <scope>NUCLEOTIDE SEQUENCE [LARGE SCALE GENOMIC DNA]</scope>
    <source>
        <strain evidence="3 5">FS-6.1</strain>
        <strain evidence="2 4">FS-6.2</strain>
    </source>
</reference>
<dbReference type="AlphaFoldDB" id="A0A2T3JK93"/>
<evidence type="ECO:0008006" key="6">
    <source>
        <dbReference type="Google" id="ProtNLM"/>
    </source>
</evidence>
<name>A0A2T3JK93_PHOPO</name>